<name>A0A133XVU0_9ACTN</name>
<evidence type="ECO:0000259" key="16">
    <source>
        <dbReference type="PROSITE" id="PS51198"/>
    </source>
</evidence>
<dbReference type="PROSITE" id="PS51198">
    <property type="entry name" value="UVRD_HELICASE_ATP_BIND"/>
    <property type="match status" value="1"/>
</dbReference>
<evidence type="ECO:0000256" key="2">
    <source>
        <dbReference type="ARBA" id="ARBA00022741"/>
    </source>
</evidence>
<dbReference type="EC" id="5.6.2.4" evidence="12"/>
<feature type="region of interest" description="Disordered" evidence="15">
    <location>
        <begin position="944"/>
        <end position="973"/>
    </location>
</feature>
<keyword evidence="5 14" id="KW-0347">Helicase</keyword>
<dbReference type="STRING" id="1393034.HMPREF3192_00430"/>
<feature type="domain" description="UvrD-like helicase ATP-binding" evidence="16">
    <location>
        <begin position="4"/>
        <end position="450"/>
    </location>
</feature>
<dbReference type="PANTHER" id="PTHR11070:SF2">
    <property type="entry name" value="ATP-DEPENDENT DNA HELICASE SRS2"/>
    <property type="match status" value="1"/>
</dbReference>
<gene>
    <name evidence="18" type="ORF">HMPREF3192_00430</name>
</gene>
<dbReference type="Proteomes" id="UP000070675">
    <property type="component" value="Unassembled WGS sequence"/>
</dbReference>
<dbReference type="GO" id="GO:0043138">
    <property type="term" value="F:3'-5' DNA helicase activity"/>
    <property type="evidence" value="ECO:0007669"/>
    <property type="project" value="UniProtKB-EC"/>
</dbReference>
<evidence type="ECO:0000256" key="12">
    <source>
        <dbReference type="ARBA" id="ARBA00034808"/>
    </source>
</evidence>
<evidence type="ECO:0000256" key="4">
    <source>
        <dbReference type="ARBA" id="ARBA00022801"/>
    </source>
</evidence>
<dbReference type="GO" id="GO:0000725">
    <property type="term" value="P:recombinational repair"/>
    <property type="evidence" value="ECO:0007669"/>
    <property type="project" value="TreeGrafter"/>
</dbReference>
<dbReference type="InterPro" id="IPR014017">
    <property type="entry name" value="DNA_helicase_UvrD-like_C"/>
</dbReference>
<dbReference type="AlphaFoldDB" id="A0A133XVU0"/>
<keyword evidence="8" id="KW-0238">DNA-binding</keyword>
<feature type="domain" description="UvrD-like helicase C-terminal" evidence="17">
    <location>
        <begin position="464"/>
        <end position="764"/>
    </location>
</feature>
<keyword evidence="3" id="KW-0227">DNA damage</keyword>
<dbReference type="GO" id="GO:0003677">
    <property type="term" value="F:DNA binding"/>
    <property type="evidence" value="ECO:0007669"/>
    <property type="project" value="UniProtKB-KW"/>
</dbReference>
<comment type="catalytic activity">
    <reaction evidence="11">
        <text>Couples ATP hydrolysis with the unwinding of duplex DNA by translocating in the 3'-5' direction.</text>
        <dbReference type="EC" id="5.6.2.4"/>
    </reaction>
</comment>
<evidence type="ECO:0000256" key="7">
    <source>
        <dbReference type="ARBA" id="ARBA00022840"/>
    </source>
</evidence>
<dbReference type="GO" id="GO:0004527">
    <property type="term" value="F:exonuclease activity"/>
    <property type="evidence" value="ECO:0007669"/>
    <property type="project" value="UniProtKB-KW"/>
</dbReference>
<evidence type="ECO:0000259" key="17">
    <source>
        <dbReference type="PROSITE" id="PS51217"/>
    </source>
</evidence>
<evidence type="ECO:0000256" key="5">
    <source>
        <dbReference type="ARBA" id="ARBA00022806"/>
    </source>
</evidence>
<dbReference type="SUPFAM" id="SSF52540">
    <property type="entry name" value="P-loop containing nucleoside triphosphate hydrolases"/>
    <property type="match status" value="1"/>
</dbReference>
<keyword evidence="2 14" id="KW-0547">Nucleotide-binding</keyword>
<keyword evidence="7 14" id="KW-0067">ATP-binding</keyword>
<dbReference type="InterPro" id="IPR014016">
    <property type="entry name" value="UvrD-like_ATP-bd"/>
</dbReference>
<reference evidence="19" key="1">
    <citation type="submission" date="2016-01" db="EMBL/GenBank/DDBJ databases">
        <authorList>
            <person name="Mitreva M."/>
            <person name="Pepin K.H."/>
            <person name="Mihindukulasuriya K.A."/>
            <person name="Fulton R."/>
            <person name="Fronick C."/>
            <person name="O'Laughlin M."/>
            <person name="Miner T."/>
            <person name="Herter B."/>
            <person name="Rosa B.A."/>
            <person name="Cordes M."/>
            <person name="Tomlinson C."/>
            <person name="Wollam A."/>
            <person name="Palsikar V.B."/>
            <person name="Mardis E.R."/>
            <person name="Wilson R.K."/>
        </authorList>
    </citation>
    <scope>NUCLEOTIDE SEQUENCE [LARGE SCALE GENOMIC DNA]</scope>
    <source>
        <strain evidence="19">DNF00019</strain>
    </source>
</reference>
<dbReference type="InterPro" id="IPR027417">
    <property type="entry name" value="P-loop_NTPase"/>
</dbReference>
<dbReference type="Pfam" id="PF13361">
    <property type="entry name" value="UvrD_C"/>
    <property type="match status" value="1"/>
</dbReference>
<dbReference type="OrthoDB" id="9806690at2"/>
<evidence type="ECO:0000256" key="6">
    <source>
        <dbReference type="ARBA" id="ARBA00022839"/>
    </source>
</evidence>
<dbReference type="InterPro" id="IPR038726">
    <property type="entry name" value="PDDEXK_AddAB-type"/>
</dbReference>
<evidence type="ECO:0000256" key="9">
    <source>
        <dbReference type="ARBA" id="ARBA00023204"/>
    </source>
</evidence>
<feature type="binding site" evidence="14">
    <location>
        <begin position="25"/>
        <end position="32"/>
    </location>
    <ligand>
        <name>ATP</name>
        <dbReference type="ChEBI" id="CHEBI:30616"/>
    </ligand>
</feature>
<evidence type="ECO:0000256" key="3">
    <source>
        <dbReference type="ARBA" id="ARBA00022763"/>
    </source>
</evidence>
<evidence type="ECO:0000256" key="11">
    <source>
        <dbReference type="ARBA" id="ARBA00034617"/>
    </source>
</evidence>
<dbReference type="PANTHER" id="PTHR11070">
    <property type="entry name" value="UVRD / RECB / PCRA DNA HELICASE FAMILY MEMBER"/>
    <property type="match status" value="1"/>
</dbReference>
<keyword evidence="4 14" id="KW-0378">Hydrolase</keyword>
<dbReference type="Gene3D" id="1.10.486.10">
    <property type="entry name" value="PCRA, domain 4"/>
    <property type="match status" value="1"/>
</dbReference>
<evidence type="ECO:0000256" key="13">
    <source>
        <dbReference type="ARBA" id="ARBA00048988"/>
    </source>
</evidence>
<evidence type="ECO:0000313" key="18">
    <source>
        <dbReference type="EMBL" id="KXB35065.1"/>
    </source>
</evidence>
<keyword evidence="1" id="KW-0540">Nuclease</keyword>
<dbReference type="Pfam" id="PF12705">
    <property type="entry name" value="PDDEXK_1"/>
    <property type="match status" value="1"/>
</dbReference>
<dbReference type="RefSeq" id="WP_066304862.1">
    <property type="nucleotide sequence ID" value="NZ_KQ959487.1"/>
</dbReference>
<dbReference type="Pfam" id="PF00580">
    <property type="entry name" value="UvrD-helicase"/>
    <property type="match status" value="1"/>
</dbReference>
<dbReference type="InterPro" id="IPR011604">
    <property type="entry name" value="PDDEXK-like_dom_sf"/>
</dbReference>
<keyword evidence="19" id="KW-1185">Reference proteome</keyword>
<evidence type="ECO:0000256" key="10">
    <source>
        <dbReference type="ARBA" id="ARBA00023235"/>
    </source>
</evidence>
<evidence type="ECO:0000256" key="8">
    <source>
        <dbReference type="ARBA" id="ARBA00023125"/>
    </source>
</evidence>
<sequence length="1247" mass="138308">MDFSKFKPGQKQTITTLDKTLFVAAGAGSGKTFTLTQRVAWALMEGSGKDGKPFLDSLDQVLIITFTNAAAAEIKERVRSTLANYGLVQASYAVDSAWISTIHGMCARILRTHALTLGLDPDFTMLGDLPQVQLRDAAIEEVLKAIETDEQQKEYFAPLFAAHPARDKQSFGAMPGVAGSSRQAVRDDSGQSVAGMARDLLVAITNSPVGFDKLLFPGRAGKDPSGWCQELLNAYVQLAEAGRTADKPVDLIDELTPSIEALTRWPLQHAPHEQTPEALLELLSTLVRPNGTRWAGAACRDLCRELQHALEDAAFDAALAQEHSLSPLLVEIAQRIQQVYAAKKARLSCLDNDDLLTMAYDALKTHPEIARCYTDKFKLVMVDEFQDTSEQQVQMIKLLAGKDACHLTTVGDAQQSIYRFRGADVDVFRRRQQELSDEHKPVLFDNFRSHDDILRFVKAVCGADGMIDNFMDLIASRDEEKIRAEHPFKADGSPRVYVELVKHNYAVTNSMVQHAAAEQLADRIAWFVHKKGVAPADICLLMGRLTNSQLFVDALQKRHIESVITGGSGFAQALEVRIVSDLLCVLANPHDSTRLFNVLTSDLFALDADDLLLLGTMRDPQTQAWCRYPIHMGLLDDAFNENPAVSGDDSFMPSARLQNALRVLRRAWQDMVREPVYRVVQQVFHQSGWLARLEHTTAANEVVAANLLACVRYIREIADEQKLGISQIAPAFETWLSQAKTPPAMLIGQKLNAVSVMTIHASKGLQFPVVAVADSVLDPHNTAAEQGIKTMYEAGNLYAALRPSSTRPSGSFEAPEAFEDCKSLAEYRAFIEQRDYQQEMEEKIRLLYVALTRAQEALILQVAFKIKKDGISPEFAQKVARIVDPTPMELVGMPTIRLELGSVPVVLRSVALAGEKKNNKLVNVLIDDPANCGVEEALQPLLPVDSLSDDGQEDTTAPPRAPEPVTATQDDQAQTRSAAFDFTHYEPVSTPEPTQLPYGLHQGIYSYSSMHALLDAQGEGASEDSRSSSHNKASARKKTPAGKIPETYEYSYMQTKPDDALFCEEVTPTHDDDLDDENPCATNLGSAFHELAQMMIQTGKPVDDPTIERLARSWDCTKRQTLRLKEALQRWTNSDIRRRALSYDRVIAEAPFFCERLSDFGRYIEGAIDLLCTSRNEHNKKEALVIDYKTGDAQKTPQQLYDTHELQAKLYADVLLRQGFTSVECAFVCVERDDGQGQPIVVQYTFS</sequence>
<comment type="catalytic activity">
    <reaction evidence="13">
        <text>ATP + H2O = ADP + phosphate + H(+)</text>
        <dbReference type="Rhea" id="RHEA:13065"/>
        <dbReference type="ChEBI" id="CHEBI:15377"/>
        <dbReference type="ChEBI" id="CHEBI:15378"/>
        <dbReference type="ChEBI" id="CHEBI:30616"/>
        <dbReference type="ChEBI" id="CHEBI:43474"/>
        <dbReference type="ChEBI" id="CHEBI:456216"/>
        <dbReference type="EC" id="5.6.2.4"/>
    </reaction>
</comment>
<dbReference type="PROSITE" id="PS51217">
    <property type="entry name" value="UVRD_HELICASE_CTER"/>
    <property type="match status" value="1"/>
</dbReference>
<dbReference type="InterPro" id="IPR000212">
    <property type="entry name" value="DNA_helicase_UvrD/REP"/>
</dbReference>
<feature type="region of interest" description="Disordered" evidence="15">
    <location>
        <begin position="1016"/>
        <end position="1042"/>
    </location>
</feature>
<evidence type="ECO:0000256" key="1">
    <source>
        <dbReference type="ARBA" id="ARBA00022722"/>
    </source>
</evidence>
<evidence type="ECO:0000256" key="14">
    <source>
        <dbReference type="PROSITE-ProRule" id="PRU00560"/>
    </source>
</evidence>
<dbReference type="PATRIC" id="fig|1393034.3.peg.414"/>
<organism evidence="18 19">
    <name type="scientific">Atopobium deltae</name>
    <dbReference type="NCBI Taxonomy" id="1393034"/>
    <lineage>
        <taxon>Bacteria</taxon>
        <taxon>Bacillati</taxon>
        <taxon>Actinomycetota</taxon>
        <taxon>Coriobacteriia</taxon>
        <taxon>Coriobacteriales</taxon>
        <taxon>Atopobiaceae</taxon>
        <taxon>Atopobium</taxon>
    </lineage>
</organism>
<comment type="caution">
    <text evidence="18">The sequence shown here is derived from an EMBL/GenBank/DDBJ whole genome shotgun (WGS) entry which is preliminary data.</text>
</comment>
<keyword evidence="10" id="KW-0413">Isomerase</keyword>
<evidence type="ECO:0000256" key="15">
    <source>
        <dbReference type="SAM" id="MobiDB-lite"/>
    </source>
</evidence>
<evidence type="ECO:0000313" key="19">
    <source>
        <dbReference type="Proteomes" id="UP000070675"/>
    </source>
</evidence>
<dbReference type="GO" id="GO:0005829">
    <property type="term" value="C:cytosol"/>
    <property type="evidence" value="ECO:0007669"/>
    <property type="project" value="TreeGrafter"/>
</dbReference>
<dbReference type="Gene3D" id="3.90.320.10">
    <property type="match status" value="1"/>
</dbReference>
<keyword evidence="9" id="KW-0234">DNA repair</keyword>
<keyword evidence="6" id="KW-0269">Exonuclease</keyword>
<dbReference type="Gene3D" id="3.40.50.300">
    <property type="entry name" value="P-loop containing nucleotide triphosphate hydrolases"/>
    <property type="match status" value="3"/>
</dbReference>
<protein>
    <recommendedName>
        <fullName evidence="12">DNA 3'-5' helicase</fullName>
        <ecNumber evidence="12">5.6.2.4</ecNumber>
    </recommendedName>
</protein>
<dbReference type="EMBL" id="LSCR01000006">
    <property type="protein sequence ID" value="KXB35065.1"/>
    <property type="molecule type" value="Genomic_DNA"/>
</dbReference>
<proteinExistence type="predicted"/>
<accession>A0A133XVU0</accession>
<dbReference type="GO" id="GO:0005524">
    <property type="term" value="F:ATP binding"/>
    <property type="evidence" value="ECO:0007669"/>
    <property type="project" value="UniProtKB-UniRule"/>
</dbReference>